<dbReference type="STRING" id="314260.PB2503_05462"/>
<dbReference type="AlphaFoldDB" id="E0TGC3"/>
<dbReference type="Proteomes" id="UP000001302">
    <property type="component" value="Chromosome"/>
</dbReference>
<evidence type="ECO:0000313" key="1">
    <source>
        <dbReference type="EMBL" id="ADM09166.1"/>
    </source>
</evidence>
<proteinExistence type="predicted"/>
<dbReference type="Pfam" id="PF13578">
    <property type="entry name" value="Methyltransf_24"/>
    <property type="match status" value="1"/>
</dbReference>
<evidence type="ECO:0000313" key="2">
    <source>
        <dbReference type="Proteomes" id="UP000001302"/>
    </source>
</evidence>
<dbReference type="eggNOG" id="COG4122">
    <property type="taxonomic scope" value="Bacteria"/>
</dbReference>
<reference evidence="1 2" key="2">
    <citation type="journal article" date="2011" name="J. Bacteriol.">
        <title>Complete genome sequence of strain HTCC2503T of Parvularcula bermudensis, the type species of the order "Parvularculales" in the class Alphaproteobacteria.</title>
        <authorList>
            <person name="Oh H.M."/>
            <person name="Kang I."/>
            <person name="Vergin K.L."/>
            <person name="Kang D."/>
            <person name="Rhee K.H."/>
            <person name="Giovannoni S.J."/>
            <person name="Cho J.C."/>
        </authorList>
    </citation>
    <scope>NUCLEOTIDE SEQUENCE [LARGE SCALE GENOMIC DNA]</scope>
    <source>
        <strain evidence="2">ATCC BAA-594 / HTCC2503 / KCTC 12087</strain>
    </source>
</reference>
<dbReference type="HOGENOM" id="CLU_1155534_0_0_5"/>
<sequence>MLNPTLTMIYDRGEVTTADGRVINPFPTATPRPVAEGLYRLVKEADARRTLEVGMAYGLSTLAICQAHAERGEGAHIAIDPVQRSSFGATALSNIDRAGYGPHFVAHEAGSETVLPRLLAEGTELDFAFIDGSHLFDFVFVDFFYLDRMLRRGGLIVFDDVWMPAVRRVISFARHHRHYRLVPSSVRSRGLGHRLLRRGRRLVNGLGTQDRSGLRFDDAPIAVLQKTADDTRKWDDWRPF</sequence>
<evidence type="ECO:0008006" key="3">
    <source>
        <dbReference type="Google" id="ProtNLM"/>
    </source>
</evidence>
<dbReference type="KEGG" id="pbr:PB2503_05462"/>
<dbReference type="SUPFAM" id="SSF53335">
    <property type="entry name" value="S-adenosyl-L-methionine-dependent methyltransferases"/>
    <property type="match status" value="1"/>
</dbReference>
<gene>
    <name evidence="1" type="ordered locus">PB2503_05462</name>
</gene>
<name>E0TGC3_PARBH</name>
<dbReference type="Gene3D" id="3.40.50.150">
    <property type="entry name" value="Vaccinia Virus protein VP39"/>
    <property type="match status" value="1"/>
</dbReference>
<reference evidence="2" key="1">
    <citation type="submission" date="2010-08" db="EMBL/GenBank/DDBJ databases">
        <title>Genome sequence of Parvularcula bermudensis HTCC2503.</title>
        <authorList>
            <person name="Kang D.-M."/>
            <person name="Oh H.-M."/>
            <person name="Cho J.-C."/>
        </authorList>
    </citation>
    <scope>NUCLEOTIDE SEQUENCE [LARGE SCALE GENOMIC DNA]</scope>
    <source>
        <strain evidence="2">ATCC BAA-594 / HTCC2503 / KCTC 12087</strain>
    </source>
</reference>
<dbReference type="EMBL" id="CP002156">
    <property type="protein sequence ID" value="ADM09166.1"/>
    <property type="molecule type" value="Genomic_DNA"/>
</dbReference>
<protein>
    <recommendedName>
        <fullName evidence="3">Class I SAM-dependent methyltransferase</fullName>
    </recommendedName>
</protein>
<accession>E0TGC3</accession>
<organism evidence="1 2">
    <name type="scientific">Parvularcula bermudensis (strain ATCC BAA-594 / HTCC2503 / KCTC 12087)</name>
    <dbReference type="NCBI Taxonomy" id="314260"/>
    <lineage>
        <taxon>Bacteria</taxon>
        <taxon>Pseudomonadati</taxon>
        <taxon>Pseudomonadota</taxon>
        <taxon>Alphaproteobacteria</taxon>
        <taxon>Parvularculales</taxon>
        <taxon>Parvularculaceae</taxon>
        <taxon>Parvularcula</taxon>
    </lineage>
</organism>
<keyword evidence="2" id="KW-1185">Reference proteome</keyword>
<dbReference type="RefSeq" id="WP_013300140.1">
    <property type="nucleotide sequence ID" value="NC_014414.1"/>
</dbReference>
<dbReference type="InterPro" id="IPR029063">
    <property type="entry name" value="SAM-dependent_MTases_sf"/>
</dbReference>
<dbReference type="OrthoDB" id="174925at2"/>